<dbReference type="OrthoDB" id="77427at2759"/>
<name>A0A8K1C2T4_PYTOL</name>
<evidence type="ECO:0000313" key="1">
    <source>
        <dbReference type="EMBL" id="TMW55434.1"/>
    </source>
</evidence>
<keyword evidence="2" id="KW-1185">Reference proteome</keyword>
<comment type="caution">
    <text evidence="1">The sequence shown here is derived from an EMBL/GenBank/DDBJ whole genome shotgun (WGS) entry which is preliminary data.</text>
</comment>
<dbReference type="Proteomes" id="UP000794436">
    <property type="component" value="Unassembled WGS sequence"/>
</dbReference>
<dbReference type="AlphaFoldDB" id="A0A8K1C2T4"/>
<reference evidence="1" key="1">
    <citation type="submission" date="2019-03" db="EMBL/GenBank/DDBJ databases">
        <title>Long read genome sequence of the mycoparasitic Pythium oligandrum ATCC 38472 isolated from sugarbeet rhizosphere.</title>
        <authorList>
            <person name="Gaulin E."/>
        </authorList>
    </citation>
    <scope>NUCLEOTIDE SEQUENCE</scope>
    <source>
        <strain evidence="1">ATCC 38472_TT</strain>
    </source>
</reference>
<evidence type="ECO:0000313" key="2">
    <source>
        <dbReference type="Proteomes" id="UP000794436"/>
    </source>
</evidence>
<sequence length="440" mass="50224">MRRSSGTTRAASSASAPQFSRLIKAGFQSVGVGYVSVDHFRKAKKNVLSERERLELWKLLYDLVMLVLLNFQADIDEMRRVNSGQTLESTLLDPGDHAIRQELVRFYLFEWGFVCTPFFVVAAPPPDTVLLFATTWLLAHSRFFERQHREILQIYMSNATARLPPYPNTVVVSAEATESAMHEVAQSASALLTQVTMSGGNSVGVMHQIQSIAGRLHKHLKALQSYTRYYDRLLVRVAEQQQTELGADPDQVLPAYALQVFSKSKTVLEHHIQLLSERVQMLEDEQTFYKWINGIVMKLPRGELPSAEASRVLEDHYSVLDGEIRTTHNHFKENAALYHQIAVLYDGEWKKWKQKPKTRTQTTTMETKMEQFAHGVATTELWDSQRLFLEQNPKALEPSTALSMRDTVAPVSEQELEALTQQLDRVLKEITRDYCQVELV</sequence>
<evidence type="ECO:0008006" key="3">
    <source>
        <dbReference type="Google" id="ProtNLM"/>
    </source>
</evidence>
<accession>A0A8K1C2T4</accession>
<proteinExistence type="predicted"/>
<dbReference type="EMBL" id="SPLM01000147">
    <property type="protein sequence ID" value="TMW55434.1"/>
    <property type="molecule type" value="Genomic_DNA"/>
</dbReference>
<protein>
    <recommendedName>
        <fullName evidence="3">Tubulin epsilon and delta complex protein 1 domain-containing protein</fullName>
    </recommendedName>
</protein>
<gene>
    <name evidence="1" type="ORF">Poli38472_010316</name>
</gene>
<organism evidence="1 2">
    <name type="scientific">Pythium oligandrum</name>
    <name type="common">Mycoparasitic fungus</name>
    <dbReference type="NCBI Taxonomy" id="41045"/>
    <lineage>
        <taxon>Eukaryota</taxon>
        <taxon>Sar</taxon>
        <taxon>Stramenopiles</taxon>
        <taxon>Oomycota</taxon>
        <taxon>Peronosporomycetes</taxon>
        <taxon>Pythiales</taxon>
        <taxon>Pythiaceae</taxon>
        <taxon>Pythium</taxon>
    </lineage>
</organism>